<feature type="transmembrane region" description="Helical" evidence="2">
    <location>
        <begin position="319"/>
        <end position="342"/>
    </location>
</feature>
<dbReference type="InterPro" id="IPR001173">
    <property type="entry name" value="Glyco_trans_2-like"/>
</dbReference>
<dbReference type="InterPro" id="IPR029044">
    <property type="entry name" value="Nucleotide-diphossugar_trans"/>
</dbReference>
<feature type="transmembrane region" description="Helical" evidence="2">
    <location>
        <begin position="374"/>
        <end position="392"/>
    </location>
</feature>
<dbReference type="EMBL" id="NMQE01000248">
    <property type="protein sequence ID" value="PMB23952.1"/>
    <property type="molecule type" value="Genomic_DNA"/>
</dbReference>
<dbReference type="PANTHER" id="PTHR43646:SF3">
    <property type="entry name" value="SLR1566 PROTEIN"/>
    <property type="match status" value="1"/>
</dbReference>
<feature type="region of interest" description="Disordered" evidence="1">
    <location>
        <begin position="254"/>
        <end position="277"/>
    </location>
</feature>
<keyword evidence="4" id="KW-0808">Transferase</keyword>
<proteinExistence type="predicted"/>
<evidence type="ECO:0000313" key="5">
    <source>
        <dbReference type="Proteomes" id="UP000235081"/>
    </source>
</evidence>
<keyword evidence="2" id="KW-0472">Membrane</keyword>
<organism evidence="4 5">
    <name type="scientific">Fischerella thermalis CCMEE 5318</name>
    <dbReference type="NCBI Taxonomy" id="2019666"/>
    <lineage>
        <taxon>Bacteria</taxon>
        <taxon>Bacillati</taxon>
        <taxon>Cyanobacteriota</taxon>
        <taxon>Cyanophyceae</taxon>
        <taxon>Nostocales</taxon>
        <taxon>Hapalosiphonaceae</taxon>
        <taxon>Fischerella</taxon>
    </lineage>
</organism>
<dbReference type="Pfam" id="PF00535">
    <property type="entry name" value="Glycos_transf_2"/>
    <property type="match status" value="1"/>
</dbReference>
<reference evidence="4 5" key="1">
    <citation type="submission" date="2017-07" db="EMBL/GenBank/DDBJ databases">
        <title>Genomes of Fischerella (Mastigocladus) sp. strains.</title>
        <authorList>
            <person name="Miller S.R."/>
        </authorList>
    </citation>
    <scope>NUCLEOTIDE SEQUENCE [LARGE SCALE GENOMIC DNA]</scope>
    <source>
        <strain evidence="4 5">CCMEE 5318</strain>
    </source>
</reference>
<keyword evidence="2" id="KW-0812">Transmembrane</keyword>
<sequence length="418" mass="46625">MEKIELAIVIVSLLIWIALLTLWGQFWQTDQQLEVTETHLEKLPSVCAVIPARNEADLLPKTLRSLLCQNYPGSFTIFLVDDHSTDGTAEVAQQTAQALNKNQQLHVITAQALPPGWSGKLWAMEQGINKATTILEPDYLLLTDADIEHDPVNLRQLVAKAEQENLDLVSLMVRLRCEKFWEKLLIPAFVFFFQKLYPFRWVNDPQKSTAAAAGGCILIRTAALKRIGGLQVIRQALIDDCALAHAIKSVKSPSPHLPIAPNPHDRQGVGAPSSPPPHSPKIWLGLSSSTHSLRSYPSLSPIWDMVVRTAFTQLHYSPLLLVGTLVGMILVYIVPPLGLIVGALTENWLVALTGLSAWLLMSLAYLPMVRFYQCPLWLAFCLPIIAFLYTLMTLDSALRYWQGRGGAWKGRVYRLEGR</sequence>
<feature type="transmembrane region" description="Helical" evidence="2">
    <location>
        <begin position="348"/>
        <end position="367"/>
    </location>
</feature>
<accession>A0A2N6LIB4</accession>
<keyword evidence="2" id="KW-1133">Transmembrane helix</keyword>
<dbReference type="PANTHER" id="PTHR43646">
    <property type="entry name" value="GLYCOSYLTRANSFERASE"/>
    <property type="match status" value="1"/>
</dbReference>
<evidence type="ECO:0000256" key="1">
    <source>
        <dbReference type="SAM" id="MobiDB-lite"/>
    </source>
</evidence>
<name>A0A2N6LIB4_9CYAN</name>
<evidence type="ECO:0000259" key="3">
    <source>
        <dbReference type="Pfam" id="PF00535"/>
    </source>
</evidence>
<dbReference type="Gene3D" id="3.90.550.10">
    <property type="entry name" value="Spore Coat Polysaccharide Biosynthesis Protein SpsA, Chain A"/>
    <property type="match status" value="1"/>
</dbReference>
<dbReference type="RefSeq" id="WP_102181282.1">
    <property type="nucleotide sequence ID" value="NZ_NMQE01000248.1"/>
</dbReference>
<evidence type="ECO:0000256" key="2">
    <source>
        <dbReference type="SAM" id="Phobius"/>
    </source>
</evidence>
<comment type="caution">
    <text evidence="4">The sequence shown here is derived from an EMBL/GenBank/DDBJ whole genome shotgun (WGS) entry which is preliminary data.</text>
</comment>
<feature type="domain" description="Glycosyltransferase 2-like" evidence="3">
    <location>
        <begin position="48"/>
        <end position="227"/>
    </location>
</feature>
<feature type="transmembrane region" description="Helical" evidence="2">
    <location>
        <begin position="6"/>
        <end position="23"/>
    </location>
</feature>
<protein>
    <submittedName>
        <fullName evidence="4">Glycosyl transferase family 2</fullName>
    </submittedName>
</protein>
<dbReference type="NCBIfam" id="TIGR03469">
    <property type="entry name" value="HpnB"/>
    <property type="match status" value="1"/>
</dbReference>
<dbReference type="AlphaFoldDB" id="A0A2N6LIB4"/>
<dbReference type="SUPFAM" id="SSF53448">
    <property type="entry name" value="Nucleotide-diphospho-sugar transferases"/>
    <property type="match status" value="1"/>
</dbReference>
<gene>
    <name evidence="4" type="ORF">CEN46_09040</name>
</gene>
<dbReference type="GO" id="GO:0016740">
    <property type="term" value="F:transferase activity"/>
    <property type="evidence" value="ECO:0007669"/>
    <property type="project" value="UniProtKB-KW"/>
</dbReference>
<dbReference type="InterPro" id="IPR017832">
    <property type="entry name" value="Glyco_trans_2_hopen-assoc_HpnB"/>
</dbReference>
<evidence type="ECO:0000313" key="4">
    <source>
        <dbReference type="EMBL" id="PMB23952.1"/>
    </source>
</evidence>
<dbReference type="Proteomes" id="UP000235081">
    <property type="component" value="Unassembled WGS sequence"/>
</dbReference>